<dbReference type="PROSITE" id="PS50271">
    <property type="entry name" value="ZF_UBP"/>
    <property type="match status" value="1"/>
</dbReference>
<name>A0AAN0IG29_AMPQE</name>
<keyword evidence="1" id="KW-0862">Zinc</keyword>
<feature type="domain" description="UBP-type" evidence="2">
    <location>
        <begin position="25"/>
        <end position="131"/>
    </location>
</feature>
<dbReference type="InterPro" id="IPR001607">
    <property type="entry name" value="Znf_UBP"/>
</dbReference>
<dbReference type="Gene3D" id="3.30.40.10">
    <property type="entry name" value="Zinc/RING finger domain, C3HC4 (zinc finger)"/>
    <property type="match status" value="1"/>
</dbReference>
<keyword evidence="1" id="KW-0479">Metal-binding</keyword>
<keyword evidence="4" id="KW-1185">Reference proteome</keyword>
<reference evidence="4" key="1">
    <citation type="journal article" date="2010" name="Nature">
        <title>The Amphimedon queenslandica genome and the evolution of animal complexity.</title>
        <authorList>
            <person name="Srivastava M."/>
            <person name="Simakov O."/>
            <person name="Chapman J."/>
            <person name="Fahey B."/>
            <person name="Gauthier M.E."/>
            <person name="Mitros T."/>
            <person name="Richards G.S."/>
            <person name="Conaco C."/>
            <person name="Dacre M."/>
            <person name="Hellsten U."/>
            <person name="Larroux C."/>
            <person name="Putnam N.H."/>
            <person name="Stanke M."/>
            <person name="Adamska M."/>
            <person name="Darling A."/>
            <person name="Degnan S.M."/>
            <person name="Oakley T.H."/>
            <person name="Plachetzki D.C."/>
            <person name="Zhai Y."/>
            <person name="Adamski M."/>
            <person name="Calcino A."/>
            <person name="Cummins S.F."/>
            <person name="Goodstein D.M."/>
            <person name="Harris C."/>
            <person name="Jackson D.J."/>
            <person name="Leys S.P."/>
            <person name="Shu S."/>
            <person name="Woodcroft B.J."/>
            <person name="Vervoort M."/>
            <person name="Kosik K.S."/>
            <person name="Manning G."/>
            <person name="Degnan B.M."/>
            <person name="Rokhsar D.S."/>
        </authorList>
    </citation>
    <scope>NUCLEOTIDE SEQUENCE [LARGE SCALE GENOMIC DNA]</scope>
</reference>
<sequence length="149" mass="17231">MSELARGCPHLLDFKEKSGLHSYQVIYKYLVKPQLVNSEARKVKARTCLCNVCNSYNMYLHTCLHCVYFGCHLPENHLSHHMKTTGHYLSVELIYGSIYCSKCKDFVYDSDIDAICRQNDQQVMHKSHISRAPVNYSVLALLPQKSFRI</sequence>
<protein>
    <recommendedName>
        <fullName evidence="2">UBP-type domain-containing protein</fullName>
    </recommendedName>
</protein>
<keyword evidence="1" id="KW-0863">Zinc-finger</keyword>
<dbReference type="InterPro" id="IPR013083">
    <property type="entry name" value="Znf_RING/FYVE/PHD"/>
</dbReference>
<proteinExistence type="predicted"/>
<dbReference type="EnsemblMetazoa" id="XM_003387617.2">
    <property type="protein sequence ID" value="XP_003387665.1"/>
    <property type="gene ID" value="LOC100636960"/>
</dbReference>
<dbReference type="GeneID" id="100636960"/>
<evidence type="ECO:0000313" key="3">
    <source>
        <dbReference type="EnsemblMetazoa" id="XP_003387665.1"/>
    </source>
</evidence>
<dbReference type="KEGG" id="aqu:100636960"/>
<reference evidence="3" key="2">
    <citation type="submission" date="2024-06" db="UniProtKB">
        <authorList>
            <consortium name="EnsemblMetazoa"/>
        </authorList>
    </citation>
    <scope>IDENTIFICATION</scope>
</reference>
<dbReference type="GO" id="GO:0008270">
    <property type="term" value="F:zinc ion binding"/>
    <property type="evidence" value="ECO:0007669"/>
    <property type="project" value="UniProtKB-KW"/>
</dbReference>
<organism evidence="3 4">
    <name type="scientific">Amphimedon queenslandica</name>
    <name type="common">Sponge</name>
    <dbReference type="NCBI Taxonomy" id="400682"/>
    <lineage>
        <taxon>Eukaryota</taxon>
        <taxon>Metazoa</taxon>
        <taxon>Porifera</taxon>
        <taxon>Demospongiae</taxon>
        <taxon>Heteroscleromorpha</taxon>
        <taxon>Haplosclerida</taxon>
        <taxon>Niphatidae</taxon>
        <taxon>Amphimedon</taxon>
    </lineage>
</organism>
<dbReference type="RefSeq" id="XP_003387665.1">
    <property type="nucleotide sequence ID" value="XM_003387617.2"/>
</dbReference>
<dbReference type="SUPFAM" id="SSF57850">
    <property type="entry name" value="RING/U-box"/>
    <property type="match status" value="1"/>
</dbReference>
<dbReference type="Proteomes" id="UP000007879">
    <property type="component" value="Unassembled WGS sequence"/>
</dbReference>
<dbReference type="AlphaFoldDB" id="A0AAN0IG29"/>
<accession>A0AAN0IG29</accession>
<dbReference type="Pfam" id="PF02148">
    <property type="entry name" value="zf-UBP"/>
    <property type="match status" value="1"/>
</dbReference>
<evidence type="ECO:0000259" key="2">
    <source>
        <dbReference type="PROSITE" id="PS50271"/>
    </source>
</evidence>
<evidence type="ECO:0000256" key="1">
    <source>
        <dbReference type="PROSITE-ProRule" id="PRU00502"/>
    </source>
</evidence>
<evidence type="ECO:0000313" key="4">
    <source>
        <dbReference type="Proteomes" id="UP000007879"/>
    </source>
</evidence>